<feature type="region of interest" description="Disordered" evidence="2">
    <location>
        <begin position="92"/>
        <end position="112"/>
    </location>
</feature>
<dbReference type="Proteomes" id="UP000250079">
    <property type="component" value="Chromosome"/>
</dbReference>
<accession>A0A2Z2NKF2</accession>
<evidence type="ECO:0000313" key="4">
    <source>
        <dbReference type="EMBL" id="ASJ71613.1"/>
    </source>
</evidence>
<dbReference type="Pfam" id="PF02563">
    <property type="entry name" value="Poly_export"/>
    <property type="match status" value="1"/>
</dbReference>
<dbReference type="PANTHER" id="PTHR33619:SF3">
    <property type="entry name" value="POLYSACCHARIDE EXPORT PROTEIN GFCE-RELATED"/>
    <property type="match status" value="1"/>
</dbReference>
<evidence type="ECO:0000256" key="1">
    <source>
        <dbReference type="ARBA" id="ARBA00022729"/>
    </source>
</evidence>
<proteinExistence type="predicted"/>
<feature type="domain" description="Polysaccharide export protein N-terminal" evidence="3">
    <location>
        <begin position="142"/>
        <end position="214"/>
    </location>
</feature>
<keyword evidence="1" id="KW-0732">Signal</keyword>
<dbReference type="Gene3D" id="3.10.560.10">
    <property type="entry name" value="Outer membrane lipoprotein wza domain like"/>
    <property type="match status" value="3"/>
</dbReference>
<evidence type="ECO:0000313" key="5">
    <source>
        <dbReference type="Proteomes" id="UP000250079"/>
    </source>
</evidence>
<dbReference type="GO" id="GO:0015159">
    <property type="term" value="F:polysaccharide transmembrane transporter activity"/>
    <property type="evidence" value="ECO:0007669"/>
    <property type="project" value="InterPro"/>
</dbReference>
<gene>
    <name evidence="4" type="primary">kpsD</name>
    <name evidence="4" type="ORF">IMCC3135_07540</name>
</gene>
<dbReference type="KEGG" id="gai:IMCC3135_07540"/>
<keyword evidence="5" id="KW-1185">Reference proteome</keyword>
<name>A0A2Z2NKF2_9GAMM</name>
<evidence type="ECO:0000259" key="3">
    <source>
        <dbReference type="Pfam" id="PF02563"/>
    </source>
</evidence>
<dbReference type="Gene3D" id="3.30.1950.10">
    <property type="entry name" value="wza like domain"/>
    <property type="match status" value="1"/>
</dbReference>
<dbReference type="PANTHER" id="PTHR33619">
    <property type="entry name" value="POLYSACCHARIDE EXPORT PROTEIN GFCE-RELATED"/>
    <property type="match status" value="1"/>
</dbReference>
<evidence type="ECO:0000256" key="2">
    <source>
        <dbReference type="SAM" id="MobiDB-lite"/>
    </source>
</evidence>
<reference evidence="4 5" key="1">
    <citation type="submission" date="2016-12" db="EMBL/GenBank/DDBJ databases">
        <authorList>
            <person name="Song W.-J."/>
            <person name="Kurnit D.M."/>
        </authorList>
    </citation>
    <scope>NUCLEOTIDE SEQUENCE [LARGE SCALE GENOMIC DNA]</scope>
    <source>
        <strain evidence="4 5">IMCC3135</strain>
    </source>
</reference>
<dbReference type="InterPro" id="IPR003715">
    <property type="entry name" value="Poly_export_N"/>
</dbReference>
<dbReference type="AlphaFoldDB" id="A0A2Z2NKF2"/>
<organism evidence="4 5">
    <name type="scientific">Granulosicoccus antarcticus IMCC3135</name>
    <dbReference type="NCBI Taxonomy" id="1192854"/>
    <lineage>
        <taxon>Bacteria</taxon>
        <taxon>Pseudomonadati</taxon>
        <taxon>Pseudomonadota</taxon>
        <taxon>Gammaproteobacteria</taxon>
        <taxon>Chromatiales</taxon>
        <taxon>Granulosicoccaceae</taxon>
        <taxon>Granulosicoccus</taxon>
    </lineage>
</organism>
<dbReference type="EMBL" id="CP018632">
    <property type="protein sequence ID" value="ASJ71613.1"/>
    <property type="molecule type" value="Genomic_DNA"/>
</dbReference>
<dbReference type="InterPro" id="IPR049712">
    <property type="entry name" value="Poly_export"/>
</dbReference>
<sequence length="613" mass="65604">MHTTWVTDCPPSRTDSNIPIAAIGHGSCCTFHSVNDSGYILNKILLTAILLALFTPAFAQSVGGSGYTEGSVQDVEAAALLRSQAQAQADASGVAPLGAREPAGNSSRSTAPRVRLLDDSIKPFGANLFTGGFSADGEDGLNPSYSIQPGDRVSIRIWGATQFNQSLVVDHQGNIFIPGVGPVMLRNTQSTQLNERVSQAVSTVYTDNVRVYTNLDSSQPVAVFVTGYVPNPGRFAGIPSNSVLYFLDRAGGVDPSRGSYRKISVIRNRKNIANVDLYEFLVSGEIESIQFRDGDTIVVGERGSSISVDGDIKNPALYELLDATVDGAAMQAMAMIAPDVNYVGISGVRGERPHSVYVPLEDFAAVQLFDGDEISFKADQHDQVIVVEVEGAHLGPSRYTVLPDTRLHELLDYIEVDQVLADTGSVSLKRKTIALRQKAALGESLQRLEASYLTASSQTDQESSIRAQEAQLIRQFIESARRVEPNGRLVVAKDSGIANVILQSGDTISIPSRSESVLLSGEVLVSQAMLYSKGASARDYIARSGGFNQQAERDRIVVVHANGEVSSGKNPDVRSGDEIIVLPKVPVKNLQLAATIVDIIYKVAVAASVAINL</sequence>
<protein>
    <submittedName>
        <fullName evidence="4">Polysialic acid transport protein KpsD</fullName>
    </submittedName>
</protein>